<keyword evidence="1" id="KW-0732">Signal</keyword>
<evidence type="ECO:0000313" key="3">
    <source>
        <dbReference type="Proteomes" id="UP001500454"/>
    </source>
</evidence>
<dbReference type="InterPro" id="IPR053196">
    <property type="entry name" value="Lipoprotein_YbaY-like"/>
</dbReference>
<dbReference type="PANTHER" id="PTHR38013:SF1">
    <property type="entry name" value="GLYCOPROTEIN_POLYSACCHARIDE METABOLISM"/>
    <property type="match status" value="1"/>
</dbReference>
<gene>
    <name evidence="2" type="ORF">GCM10023186_27690</name>
</gene>
<protein>
    <recommendedName>
        <fullName evidence="4">Lipoprotein</fullName>
    </recommendedName>
</protein>
<dbReference type="PROSITE" id="PS51257">
    <property type="entry name" value="PROKAR_LIPOPROTEIN"/>
    <property type="match status" value="1"/>
</dbReference>
<evidence type="ECO:0000256" key="1">
    <source>
        <dbReference type="SAM" id="SignalP"/>
    </source>
</evidence>
<feature type="chain" id="PRO_5045512117" description="Lipoprotein" evidence="1">
    <location>
        <begin position="21"/>
        <end position="150"/>
    </location>
</feature>
<sequence length="150" mass="16290">MKTNLLSLLSVLLLSCSSSSQPPVTEAPTAASSQSAMAEVAGTLTYRERIALPDDAVIEVELVDMSGGDAQVRVLAQQRWQAAGKQVPFAYRIAYHPDSIQQNRRYGVQARIRYGEPAATQLLFVTDKAYPVLTQSQPSAADLVLVRAQK</sequence>
<accession>A0ABP8J4G2</accession>
<evidence type="ECO:0008006" key="4">
    <source>
        <dbReference type="Google" id="ProtNLM"/>
    </source>
</evidence>
<proteinExistence type="predicted"/>
<dbReference type="InterPro" id="IPR039366">
    <property type="entry name" value="Pilotin"/>
</dbReference>
<dbReference type="Pfam" id="PF09619">
    <property type="entry name" value="YscW"/>
    <property type="match status" value="1"/>
</dbReference>
<dbReference type="EMBL" id="BAABHA010000008">
    <property type="protein sequence ID" value="GAA4384852.1"/>
    <property type="molecule type" value="Genomic_DNA"/>
</dbReference>
<keyword evidence="3" id="KW-1185">Reference proteome</keyword>
<organism evidence="2 3">
    <name type="scientific">Hymenobacter koreensis</name>
    <dbReference type="NCBI Taxonomy" id="1084523"/>
    <lineage>
        <taxon>Bacteria</taxon>
        <taxon>Pseudomonadati</taxon>
        <taxon>Bacteroidota</taxon>
        <taxon>Cytophagia</taxon>
        <taxon>Cytophagales</taxon>
        <taxon>Hymenobacteraceae</taxon>
        <taxon>Hymenobacter</taxon>
    </lineage>
</organism>
<dbReference type="Proteomes" id="UP001500454">
    <property type="component" value="Unassembled WGS sequence"/>
</dbReference>
<feature type="signal peptide" evidence="1">
    <location>
        <begin position="1"/>
        <end position="20"/>
    </location>
</feature>
<evidence type="ECO:0000313" key="2">
    <source>
        <dbReference type="EMBL" id="GAA4384852.1"/>
    </source>
</evidence>
<comment type="caution">
    <text evidence="2">The sequence shown here is derived from an EMBL/GenBank/DDBJ whole genome shotgun (WGS) entry which is preliminary data.</text>
</comment>
<name>A0ABP8J4G2_9BACT</name>
<dbReference type="RefSeq" id="WP_345225145.1">
    <property type="nucleotide sequence ID" value="NZ_BAABHA010000008.1"/>
</dbReference>
<dbReference type="PANTHER" id="PTHR38013">
    <property type="entry name" value="GLYCOPROTEIN/POLYSACCHARIDE METABOLISM"/>
    <property type="match status" value="1"/>
</dbReference>
<reference evidence="3" key="1">
    <citation type="journal article" date="2019" name="Int. J. Syst. Evol. Microbiol.">
        <title>The Global Catalogue of Microorganisms (GCM) 10K type strain sequencing project: providing services to taxonomists for standard genome sequencing and annotation.</title>
        <authorList>
            <consortium name="The Broad Institute Genomics Platform"/>
            <consortium name="The Broad Institute Genome Sequencing Center for Infectious Disease"/>
            <person name="Wu L."/>
            <person name="Ma J."/>
        </authorList>
    </citation>
    <scope>NUCLEOTIDE SEQUENCE [LARGE SCALE GENOMIC DNA]</scope>
    <source>
        <strain evidence="3">JCM 17924</strain>
    </source>
</reference>